<accession>A0A4R2J220</accession>
<organism evidence="1 2">
    <name type="scientific">Kribbella antiqua</name>
    <dbReference type="NCBI Taxonomy" id="2512217"/>
    <lineage>
        <taxon>Bacteria</taxon>
        <taxon>Bacillati</taxon>
        <taxon>Actinomycetota</taxon>
        <taxon>Actinomycetes</taxon>
        <taxon>Propionibacteriales</taxon>
        <taxon>Kribbellaceae</taxon>
        <taxon>Kribbella</taxon>
    </lineage>
</organism>
<name>A0A4R2J220_9ACTN</name>
<reference evidence="1 2" key="1">
    <citation type="journal article" date="2015" name="Stand. Genomic Sci.">
        <title>Genomic Encyclopedia of Bacterial and Archaeal Type Strains, Phase III: the genomes of soil and plant-associated and newly described type strains.</title>
        <authorList>
            <person name="Whitman W.B."/>
            <person name="Woyke T."/>
            <person name="Klenk H.P."/>
            <person name="Zhou Y."/>
            <person name="Lilburn T.G."/>
            <person name="Beck B.J."/>
            <person name="De Vos P."/>
            <person name="Vandamme P."/>
            <person name="Eisen J.A."/>
            <person name="Garrity G."/>
            <person name="Hugenholtz P."/>
            <person name="Kyrpides N.C."/>
        </authorList>
    </citation>
    <scope>NUCLEOTIDE SEQUENCE [LARGE SCALE GENOMIC DNA]</scope>
    <source>
        <strain evidence="1 2">VKM Ac-2541</strain>
    </source>
</reference>
<dbReference type="RefSeq" id="WP_132147165.1">
    <property type="nucleotide sequence ID" value="NZ_SLWR01000003.1"/>
</dbReference>
<comment type="caution">
    <text evidence="1">The sequence shown here is derived from an EMBL/GenBank/DDBJ whole genome shotgun (WGS) entry which is preliminary data.</text>
</comment>
<dbReference type="OrthoDB" id="3831124at2"/>
<gene>
    <name evidence="1" type="ORF">EV646_103363</name>
</gene>
<evidence type="ECO:0000313" key="1">
    <source>
        <dbReference type="EMBL" id="TCO49385.1"/>
    </source>
</evidence>
<evidence type="ECO:0000313" key="2">
    <source>
        <dbReference type="Proteomes" id="UP000295573"/>
    </source>
</evidence>
<dbReference type="AlphaFoldDB" id="A0A4R2J220"/>
<dbReference type="EMBL" id="SLWR01000003">
    <property type="protein sequence ID" value="TCO49385.1"/>
    <property type="molecule type" value="Genomic_DNA"/>
</dbReference>
<protein>
    <submittedName>
        <fullName evidence="1">Uncharacterized protein</fullName>
    </submittedName>
</protein>
<sequence length="72" mass="8543">MWAGSSGEHCHLIDKLPEEIMFIYSTASVQAEIKYRQDRIKRDFQRPLWFQRKPKREAPEPCAPELRARPAM</sequence>
<dbReference type="Proteomes" id="UP000295573">
    <property type="component" value="Unassembled WGS sequence"/>
</dbReference>
<proteinExistence type="predicted"/>
<keyword evidence="2" id="KW-1185">Reference proteome</keyword>